<evidence type="ECO:0000313" key="4">
    <source>
        <dbReference type="Proteomes" id="UP001558713"/>
    </source>
</evidence>
<protein>
    <submittedName>
        <fullName evidence="3">Uncharacterized protein</fullName>
    </submittedName>
</protein>
<feature type="coiled-coil region" evidence="1">
    <location>
        <begin position="53"/>
        <end position="101"/>
    </location>
</feature>
<feature type="region of interest" description="Disordered" evidence="2">
    <location>
        <begin position="1"/>
        <end position="20"/>
    </location>
</feature>
<evidence type="ECO:0000256" key="1">
    <source>
        <dbReference type="SAM" id="Coils"/>
    </source>
</evidence>
<gene>
    <name evidence="3" type="ORF">V5N11_027353</name>
</gene>
<dbReference type="InterPro" id="IPR040300">
    <property type="entry name" value="At3g49055-like"/>
</dbReference>
<feature type="coiled-coil region" evidence="1">
    <location>
        <begin position="253"/>
        <end position="336"/>
    </location>
</feature>
<proteinExistence type="predicted"/>
<feature type="compositionally biased region" description="Polar residues" evidence="2">
    <location>
        <begin position="1"/>
        <end position="16"/>
    </location>
</feature>
<dbReference type="PANTHER" id="PTHR34937:SF2">
    <property type="entry name" value="OS08G0559800 PROTEIN"/>
    <property type="match status" value="1"/>
</dbReference>
<comment type="caution">
    <text evidence="3">The sequence shown here is derived from an EMBL/GenBank/DDBJ whole genome shotgun (WGS) entry which is preliminary data.</text>
</comment>
<dbReference type="AlphaFoldDB" id="A0ABD1BJD0"/>
<feature type="coiled-coil region" evidence="1">
    <location>
        <begin position="375"/>
        <end position="424"/>
    </location>
</feature>
<keyword evidence="4" id="KW-1185">Reference proteome</keyword>
<evidence type="ECO:0000313" key="3">
    <source>
        <dbReference type="EMBL" id="KAL1217286.1"/>
    </source>
</evidence>
<keyword evidence="1" id="KW-0175">Coiled coil</keyword>
<dbReference type="EMBL" id="JBANAX010000248">
    <property type="protein sequence ID" value="KAL1217286.1"/>
    <property type="molecule type" value="Genomic_DNA"/>
</dbReference>
<organism evidence="3 4">
    <name type="scientific">Cardamine amara subsp. amara</name>
    <dbReference type="NCBI Taxonomy" id="228776"/>
    <lineage>
        <taxon>Eukaryota</taxon>
        <taxon>Viridiplantae</taxon>
        <taxon>Streptophyta</taxon>
        <taxon>Embryophyta</taxon>
        <taxon>Tracheophyta</taxon>
        <taxon>Spermatophyta</taxon>
        <taxon>Magnoliopsida</taxon>
        <taxon>eudicotyledons</taxon>
        <taxon>Gunneridae</taxon>
        <taxon>Pentapetalae</taxon>
        <taxon>rosids</taxon>
        <taxon>malvids</taxon>
        <taxon>Brassicales</taxon>
        <taxon>Brassicaceae</taxon>
        <taxon>Cardamineae</taxon>
        <taxon>Cardamine</taxon>
    </lineage>
</organism>
<reference evidence="3 4" key="1">
    <citation type="submission" date="2024-04" db="EMBL/GenBank/DDBJ databases">
        <title>Genome assembly C_amara_ONT_v2.</title>
        <authorList>
            <person name="Yant L."/>
            <person name="Moore C."/>
            <person name="Slenker M."/>
        </authorList>
    </citation>
    <scope>NUCLEOTIDE SEQUENCE [LARGE SCALE GENOMIC DNA]</scope>
    <source>
        <tissue evidence="3">Leaf</tissue>
    </source>
</reference>
<dbReference type="PANTHER" id="PTHR34937">
    <property type="entry name" value="OS08G0559800 PROTEIN"/>
    <property type="match status" value="1"/>
</dbReference>
<evidence type="ECO:0000256" key="2">
    <source>
        <dbReference type="SAM" id="MobiDB-lite"/>
    </source>
</evidence>
<dbReference type="Proteomes" id="UP001558713">
    <property type="component" value="Unassembled WGS sequence"/>
</dbReference>
<sequence length="469" mass="54615">MDFTDTGINHSDSPISDQGHDLLDYSSLDSELIHLRSQIFESSYRKTDLIRANHELSNERDAFRRRNRELEAEISEAAMIREEMKRDLKFSRERVSELEGETKEKSRLLSNISESLLSMENSLSKGERRKLESEEYISNSVLELVKEVETKVETFMETMEKKKMELSRSVEFLKEENRDLSVLLRAALSEKQTAEKQLKETNEQKRSALLQIAERGLQKIGFGFGFRESVQESSETGNLVNDYEEEEEENGVVLVIEKTMKNLRKEISQLKISLEESRLEEEQLKKFTEEQAQKIAENLVYIDKLQNREKFLAENVEELVNVIREVESEVSRWREACELEVEAGQREVEQRDQLVAVLKAEVEKLRSALSISEGKIKLKEELAKAAMVAEEAAEKSLRLAERRIVELHSRIEHLYRQLEEAESAERRSRKLRYVWCWPLWRLPTVTAPALTATNSSSYMNNRALLRYDA</sequence>
<name>A0ABD1BJD0_CARAN</name>
<accession>A0ABD1BJD0</accession>
<feature type="coiled-coil region" evidence="1">
    <location>
        <begin position="145"/>
        <end position="211"/>
    </location>
</feature>